<organism evidence="1 2">
    <name type="scientific">Phlebia brevispora</name>
    <dbReference type="NCBI Taxonomy" id="194682"/>
    <lineage>
        <taxon>Eukaryota</taxon>
        <taxon>Fungi</taxon>
        <taxon>Dikarya</taxon>
        <taxon>Basidiomycota</taxon>
        <taxon>Agaricomycotina</taxon>
        <taxon>Agaricomycetes</taxon>
        <taxon>Polyporales</taxon>
        <taxon>Meruliaceae</taxon>
        <taxon>Phlebia</taxon>
    </lineage>
</organism>
<sequence length="577" mass="64201">MAKWKGAQLGRRRPRVPNAGGSTKGEHARDSDASLSIADRVPPEIWVLVFQHCVTTHEYERIRRVYDDGYPWLRSWNWIAISWVCHIWRDIVLSTPTLWTTIVLVAHPKLIKLALQRSGSLPLSVPIVKEPFWWSPTLAKRGGVFHMVMSSLSRIRDADLVITPSVYSILSMLASSGIALQATILEELNIKMCVAEDGQPVFSTLSMPRLTSLQVENISVRLLAALAPRTLTSLDADLHPFTLDELVGVLQQLPSLQELSLSSIVLSRWDEHPVLPPQRLPHLKHLTLRPSIDDDSGRIIGTAVRCLNCIIFPPDASVDIEAYGESDIEERIALLYQVVTKVQTCEPSLTLSSTPQFRARSLELEEMGYDEFGVTLWNTVGSWDTIVQEKPRLHLLVECPFDEAEEQIVALCSALDLTELTTVKLDLAVLTSAWLPLFRYFTTAPKFRCLRLCSRYCINEFMISLGSVPQHMAGAHGIAQSSGDDGEQVEPASTTIPAIPFPQLKSLELFYDCTLAEEGSLTPLVLALRSRAEEGCQLDVLRIERAQDVAAKDAAMVEEARVAQSVEWVGCTIRPGA</sequence>
<reference evidence="1" key="1">
    <citation type="submission" date="2022-07" db="EMBL/GenBank/DDBJ databases">
        <title>Genome Sequence of Phlebia brevispora.</title>
        <authorList>
            <person name="Buettner E."/>
        </authorList>
    </citation>
    <scope>NUCLEOTIDE SEQUENCE</scope>
    <source>
        <strain evidence="1">MPL23</strain>
    </source>
</reference>
<keyword evidence="2" id="KW-1185">Reference proteome</keyword>
<accession>A0ACC1T983</accession>
<comment type="caution">
    <text evidence="1">The sequence shown here is derived from an EMBL/GenBank/DDBJ whole genome shotgun (WGS) entry which is preliminary data.</text>
</comment>
<protein>
    <submittedName>
        <fullName evidence="1">Uncharacterized protein</fullName>
    </submittedName>
</protein>
<evidence type="ECO:0000313" key="1">
    <source>
        <dbReference type="EMBL" id="KAJ3556142.1"/>
    </source>
</evidence>
<dbReference type="EMBL" id="JANHOG010000267">
    <property type="protein sequence ID" value="KAJ3556142.1"/>
    <property type="molecule type" value="Genomic_DNA"/>
</dbReference>
<name>A0ACC1T983_9APHY</name>
<proteinExistence type="predicted"/>
<gene>
    <name evidence="1" type="ORF">NM688_g2187</name>
</gene>
<dbReference type="Proteomes" id="UP001148662">
    <property type="component" value="Unassembled WGS sequence"/>
</dbReference>
<evidence type="ECO:0000313" key="2">
    <source>
        <dbReference type="Proteomes" id="UP001148662"/>
    </source>
</evidence>